<dbReference type="AlphaFoldDB" id="A0A177WU14"/>
<gene>
    <name evidence="1" type="ORF">BDEG_26693</name>
</gene>
<reference evidence="1 2" key="1">
    <citation type="submission" date="2006-10" db="EMBL/GenBank/DDBJ databases">
        <title>The Genome Sequence of Batrachochytrium dendrobatidis JEL423.</title>
        <authorList>
            <consortium name="The Broad Institute Genome Sequencing Platform"/>
            <person name="Birren B."/>
            <person name="Lander E."/>
            <person name="Galagan J."/>
            <person name="Cuomo C."/>
            <person name="Devon K."/>
            <person name="Jaffe D."/>
            <person name="Butler J."/>
            <person name="Alvarez P."/>
            <person name="Gnerre S."/>
            <person name="Grabherr M."/>
            <person name="Kleber M."/>
            <person name="Mauceli E."/>
            <person name="Brockman W."/>
            <person name="Young S."/>
            <person name="LaButti K."/>
            <person name="Sykes S."/>
            <person name="DeCaprio D."/>
            <person name="Crawford M."/>
            <person name="Koehrsen M."/>
            <person name="Engels R."/>
            <person name="Montgomery P."/>
            <person name="Pearson M."/>
            <person name="Howarth C."/>
            <person name="Larson L."/>
            <person name="White J."/>
            <person name="O'Leary S."/>
            <person name="Kodira C."/>
            <person name="Zeng Q."/>
            <person name="Yandava C."/>
            <person name="Alvarado L."/>
            <person name="Longcore J."/>
            <person name="James T."/>
        </authorList>
    </citation>
    <scope>NUCLEOTIDE SEQUENCE [LARGE SCALE GENOMIC DNA]</scope>
    <source>
        <strain evidence="1 2">JEL423</strain>
    </source>
</reference>
<dbReference type="Proteomes" id="UP000077115">
    <property type="component" value="Unassembled WGS sequence"/>
</dbReference>
<organism evidence="1 2">
    <name type="scientific">Batrachochytrium dendrobatidis (strain JEL423)</name>
    <dbReference type="NCBI Taxonomy" id="403673"/>
    <lineage>
        <taxon>Eukaryota</taxon>
        <taxon>Fungi</taxon>
        <taxon>Fungi incertae sedis</taxon>
        <taxon>Chytridiomycota</taxon>
        <taxon>Chytridiomycota incertae sedis</taxon>
        <taxon>Chytridiomycetes</taxon>
        <taxon>Rhizophydiales</taxon>
        <taxon>Rhizophydiales incertae sedis</taxon>
        <taxon>Batrachochytrium</taxon>
    </lineage>
</organism>
<accession>A0A177WU14</accession>
<reference evidence="1 2" key="2">
    <citation type="submission" date="2016-05" db="EMBL/GenBank/DDBJ databases">
        <title>Lineage-specific infection strategies underlie the spectrum of fungal disease in amphibians.</title>
        <authorList>
            <person name="Cuomo C.A."/>
            <person name="Farrer R.A."/>
            <person name="James T."/>
            <person name="Longcore J."/>
            <person name="Birren B."/>
        </authorList>
    </citation>
    <scope>NUCLEOTIDE SEQUENCE [LARGE SCALE GENOMIC DNA]</scope>
    <source>
        <strain evidence="1 2">JEL423</strain>
    </source>
</reference>
<dbReference type="VEuPathDB" id="FungiDB:BDEG_26693"/>
<name>A0A177WU14_BATDL</name>
<evidence type="ECO:0000313" key="2">
    <source>
        <dbReference type="Proteomes" id="UP000077115"/>
    </source>
</evidence>
<protein>
    <submittedName>
        <fullName evidence="1">Uncharacterized protein</fullName>
    </submittedName>
</protein>
<dbReference type="EMBL" id="DS022309">
    <property type="protein sequence ID" value="OAJ43326.1"/>
    <property type="molecule type" value="Genomic_DNA"/>
</dbReference>
<evidence type="ECO:0000313" key="1">
    <source>
        <dbReference type="EMBL" id="OAJ43326.1"/>
    </source>
</evidence>
<proteinExistence type="predicted"/>
<sequence length="119" mass="13099">MASRLTAGFVAGVLVTTTAYSLLQARIANDTELLRYKLSNSKEQVESVLPAHLQSQDVIPHSSLSSHYSYPGSLWPGSWHKSSATPLNSFTSALQFNTFKENWNGMIRCISTYLNGTSD</sequence>